<name>A0A7N0TYU2_KALFE</name>
<dbReference type="Gene3D" id="1.25.10.10">
    <property type="entry name" value="Leucine-rich Repeat Variant"/>
    <property type="match status" value="1"/>
</dbReference>
<feature type="region of interest" description="Disordered" evidence="8">
    <location>
        <begin position="501"/>
        <end position="568"/>
    </location>
</feature>
<feature type="compositionally biased region" description="Polar residues" evidence="8">
    <location>
        <begin position="300"/>
        <end position="315"/>
    </location>
</feature>
<feature type="compositionally biased region" description="Basic and acidic residues" evidence="8">
    <location>
        <begin position="231"/>
        <end position="241"/>
    </location>
</feature>
<dbReference type="CDD" id="cd07920">
    <property type="entry name" value="Pumilio"/>
    <property type="match status" value="1"/>
</dbReference>
<feature type="compositionally biased region" description="Polar residues" evidence="8">
    <location>
        <begin position="242"/>
        <end position="260"/>
    </location>
</feature>
<dbReference type="Gramene" id="Kaladp0048s0600.1.v1.1">
    <property type="protein sequence ID" value="Kaladp0048s0600.1.v1.1"/>
    <property type="gene ID" value="Kaladp0048s0600.v1.1"/>
</dbReference>
<dbReference type="SUPFAM" id="SSF48371">
    <property type="entry name" value="ARM repeat"/>
    <property type="match status" value="1"/>
</dbReference>
<evidence type="ECO:0000256" key="2">
    <source>
        <dbReference type="ARBA" id="ARBA00022490"/>
    </source>
</evidence>
<feature type="repeat" description="Pumilio" evidence="7">
    <location>
        <begin position="638"/>
        <end position="673"/>
    </location>
</feature>
<accession>A0A7N0TYU2</accession>
<dbReference type="OMA" id="GEVHSTF"/>
<dbReference type="GO" id="GO:0005737">
    <property type="term" value="C:cytoplasm"/>
    <property type="evidence" value="ECO:0007669"/>
    <property type="project" value="UniProtKB-SubCell"/>
</dbReference>
<feature type="repeat" description="Pumilio" evidence="7">
    <location>
        <begin position="855"/>
        <end position="896"/>
    </location>
</feature>
<evidence type="ECO:0000313" key="10">
    <source>
        <dbReference type="EnsemblPlants" id="Kaladp0048s0600.1.v1.1"/>
    </source>
</evidence>
<dbReference type="FunFam" id="1.25.10.10:FF:000004">
    <property type="entry name" value="Pumilio homolog 1 isoform 2"/>
    <property type="match status" value="1"/>
</dbReference>
<evidence type="ECO:0000256" key="4">
    <source>
        <dbReference type="ARBA" id="ARBA00022845"/>
    </source>
</evidence>
<protein>
    <recommendedName>
        <fullName evidence="9">PUM-HD domain-containing protein</fullName>
    </recommendedName>
</protein>
<organism evidence="10 11">
    <name type="scientific">Kalanchoe fedtschenkoi</name>
    <name type="common">Lavender scallops</name>
    <name type="synonym">South American air plant</name>
    <dbReference type="NCBI Taxonomy" id="63787"/>
    <lineage>
        <taxon>Eukaryota</taxon>
        <taxon>Viridiplantae</taxon>
        <taxon>Streptophyta</taxon>
        <taxon>Embryophyta</taxon>
        <taxon>Tracheophyta</taxon>
        <taxon>Spermatophyta</taxon>
        <taxon>Magnoliopsida</taxon>
        <taxon>eudicotyledons</taxon>
        <taxon>Gunneridae</taxon>
        <taxon>Pentapetalae</taxon>
        <taxon>Saxifragales</taxon>
        <taxon>Crassulaceae</taxon>
        <taxon>Kalanchoe</taxon>
    </lineage>
</organism>
<dbReference type="AlphaFoldDB" id="A0A7N0TYU2"/>
<dbReference type="PROSITE" id="PS50303">
    <property type="entry name" value="PUM_HD"/>
    <property type="match status" value="1"/>
</dbReference>
<feature type="compositionally biased region" description="Basic and acidic residues" evidence="8">
    <location>
        <begin position="10"/>
        <end position="21"/>
    </location>
</feature>
<dbReference type="PROSITE" id="PS50302">
    <property type="entry name" value="PUM"/>
    <property type="match status" value="8"/>
</dbReference>
<feature type="repeat" description="Pumilio" evidence="7">
    <location>
        <begin position="746"/>
        <end position="782"/>
    </location>
</feature>
<feature type="compositionally biased region" description="Low complexity" evidence="8">
    <location>
        <begin position="527"/>
        <end position="547"/>
    </location>
</feature>
<feature type="repeat" description="Pumilio" evidence="7">
    <location>
        <begin position="674"/>
        <end position="709"/>
    </location>
</feature>
<dbReference type="InterPro" id="IPR011989">
    <property type="entry name" value="ARM-like"/>
</dbReference>
<feature type="repeat" description="Pumilio" evidence="7">
    <location>
        <begin position="819"/>
        <end position="854"/>
    </location>
</feature>
<reference evidence="10" key="1">
    <citation type="submission" date="2021-01" db="UniProtKB">
        <authorList>
            <consortium name="EnsemblPlants"/>
        </authorList>
    </citation>
    <scope>IDENTIFICATION</scope>
</reference>
<dbReference type="Pfam" id="PF07990">
    <property type="entry name" value="NABP"/>
    <property type="match status" value="1"/>
</dbReference>
<sequence length="935" mass="103193">MATESLVRMVEGRRPGEREPSDFPYPLENMASEELGILLQGSKYSGVQRSKGPHRSGSAPPSMEGSFAAIENLLARSESGLSTSFENMSMENCETEEQLRSDPAYLAYYFANVNLNPRLPPPLVSRESRRLVRHIGALGNNTKLNSFDDGGDGSLRPRGFLSTHSEEPDEERSSQQDSNDGSGSGSAIFLPRQSSTSLSGRHKSLVDLIQEDFPRTPSPVYSQARVSNHPAAEEQIEHELSQRSLTLSDPSSHISPSPESNKGVKDCRDVYSPNKGAPSQSSASRMSEAVGHLRHESKESQNPQRQPSHQLNDMNRLQGFPAPPMLPDLLKFSSVDAQPQHVQHPPGLQPPLYASAAAYLNMTSPFYPSLQPPGLFPSQYGVGGFALSPPVYPYMAGYPPSNTISPSFNLSSGPNLNVHGEGGSGIPLLGEMQHVNKYYGHHHHPSLPQQPHMLDPIHLPYFQPPFDVGGGQYGHGTRSEVDAFNSHKAPMRTLPFVGDHRLHAQPEGSPRKGGGPPNMGFVPQYQGSPLSSPVMPGSPMGGLSSSGRRIDLRYPQGGGSRSSGGYSAWQGMRGGTAFDDSPRRSFLEELKSNSSRKFELSDVTGRIVEFSSDQHGSRFIQQKLESCSADEKAAVFAEVVPHASKLMTDVFGNYVIQKFFEHGTPDQKRELADQLRGQILPLSLQMYGCRVIQKALEVIEIDQKTQLVRELDGHVMRCVRDQNGNHVIQKCIECIPAERIGFIIQAFQGQVASLSTHPYGCRVIQRVLEHCSDELQSQCIVDEILESALDLAQDQYGNYVTQHVLERGKTQERSQIIGQLAGKIVQMSQHKYASNVVEKCLEHGSAADRERLIEEILMQPGENDSLLVMMKDQFANYVVQKILEVSTERHRDLLLSRIRAHLTALKKYTYGKHIVARFELLCGVEEKQISEQGEA</sequence>
<dbReference type="InterPro" id="IPR001313">
    <property type="entry name" value="Pumilio_RNA-bd_rpt"/>
</dbReference>
<keyword evidence="3" id="KW-0677">Repeat</keyword>
<evidence type="ECO:0000256" key="8">
    <source>
        <dbReference type="SAM" id="MobiDB-lite"/>
    </source>
</evidence>
<feature type="repeat" description="Pumilio" evidence="7">
    <location>
        <begin position="710"/>
        <end position="745"/>
    </location>
</feature>
<feature type="repeat" description="Pumilio" evidence="7">
    <location>
        <begin position="783"/>
        <end position="818"/>
    </location>
</feature>
<dbReference type="Pfam" id="PF00806">
    <property type="entry name" value="PUF"/>
    <property type="match status" value="8"/>
</dbReference>
<feature type="region of interest" description="Disordered" evidence="8">
    <location>
        <begin position="214"/>
        <end position="329"/>
    </location>
</feature>
<comment type="subcellular location">
    <subcellularLocation>
        <location evidence="1">Cytoplasm</location>
    </subcellularLocation>
</comment>
<dbReference type="PANTHER" id="PTHR12537">
    <property type="entry name" value="RNA BINDING PROTEIN PUMILIO-RELATED"/>
    <property type="match status" value="1"/>
</dbReference>
<dbReference type="GO" id="GO:0006417">
    <property type="term" value="P:regulation of translation"/>
    <property type="evidence" value="ECO:0007669"/>
    <property type="project" value="UniProtKB-KW"/>
</dbReference>
<dbReference type="EnsemblPlants" id="Kaladp0048s0600.1.v1.1">
    <property type="protein sequence ID" value="Kaladp0048s0600.1.v1.1"/>
    <property type="gene ID" value="Kaladp0048s0600.v1.1"/>
</dbReference>
<comment type="function">
    <text evidence="6">Sequence-specific RNA-binding protein that regulates translation and mRNA stability by binding the 3'-UTR of target mRNAs. Binds the APUM-binding elements (APBEs) in the 3'-UTR mRNA sequence of CLV1, PNH, WUS and FAS2.</text>
</comment>
<feature type="domain" description="PUM-HD" evidence="9">
    <location>
        <begin position="582"/>
        <end position="922"/>
    </location>
</feature>
<dbReference type="InterPro" id="IPR012940">
    <property type="entry name" value="NABP"/>
</dbReference>
<dbReference type="InterPro" id="IPR033712">
    <property type="entry name" value="Pumilio_RNA-bd"/>
</dbReference>
<feature type="region of interest" description="Disordered" evidence="8">
    <location>
        <begin position="140"/>
        <end position="199"/>
    </location>
</feature>
<keyword evidence="4" id="KW-0810">Translation regulation</keyword>
<evidence type="ECO:0000256" key="7">
    <source>
        <dbReference type="PROSITE-ProRule" id="PRU00317"/>
    </source>
</evidence>
<keyword evidence="11" id="KW-1185">Reference proteome</keyword>
<dbReference type="PANTHER" id="PTHR12537:SF121">
    <property type="entry name" value="PUMILIO HOMOLOG 5"/>
    <property type="match status" value="1"/>
</dbReference>
<dbReference type="GO" id="GO:0003729">
    <property type="term" value="F:mRNA binding"/>
    <property type="evidence" value="ECO:0007669"/>
    <property type="project" value="TreeGrafter"/>
</dbReference>
<dbReference type="InterPro" id="IPR016024">
    <property type="entry name" value="ARM-type_fold"/>
</dbReference>
<keyword evidence="2" id="KW-0963">Cytoplasm</keyword>
<dbReference type="Proteomes" id="UP000594263">
    <property type="component" value="Unplaced"/>
</dbReference>
<evidence type="ECO:0000313" key="11">
    <source>
        <dbReference type="Proteomes" id="UP000594263"/>
    </source>
</evidence>
<feature type="region of interest" description="Disordered" evidence="8">
    <location>
        <begin position="43"/>
        <end position="64"/>
    </location>
</feature>
<evidence type="ECO:0000256" key="3">
    <source>
        <dbReference type="ARBA" id="ARBA00022737"/>
    </source>
</evidence>
<dbReference type="InterPro" id="IPR033133">
    <property type="entry name" value="PUM-HD"/>
</dbReference>
<evidence type="ECO:0000256" key="1">
    <source>
        <dbReference type="ARBA" id="ARBA00004496"/>
    </source>
</evidence>
<proteinExistence type="predicted"/>
<evidence type="ECO:0000259" key="9">
    <source>
        <dbReference type="PROSITE" id="PS50303"/>
    </source>
</evidence>
<evidence type="ECO:0000256" key="5">
    <source>
        <dbReference type="ARBA" id="ARBA00022884"/>
    </source>
</evidence>
<feature type="repeat" description="Pumilio" evidence="7">
    <location>
        <begin position="602"/>
        <end position="637"/>
    </location>
</feature>
<evidence type="ECO:0000256" key="6">
    <source>
        <dbReference type="ARBA" id="ARBA00055193"/>
    </source>
</evidence>
<feature type="region of interest" description="Disordered" evidence="8">
    <location>
        <begin position="1"/>
        <end position="27"/>
    </location>
</feature>
<dbReference type="SMART" id="SM00025">
    <property type="entry name" value="Pumilio"/>
    <property type="match status" value="8"/>
</dbReference>
<keyword evidence="5" id="KW-0694">RNA-binding</keyword>